<gene>
    <name evidence="2" type="ORF">UFOVP93_2</name>
</gene>
<reference evidence="2" key="1">
    <citation type="submission" date="2020-04" db="EMBL/GenBank/DDBJ databases">
        <authorList>
            <person name="Chiriac C."/>
            <person name="Salcher M."/>
            <person name="Ghai R."/>
            <person name="Kavagutti S V."/>
        </authorList>
    </citation>
    <scope>NUCLEOTIDE SEQUENCE</scope>
</reference>
<organism evidence="2">
    <name type="scientific">uncultured Caudovirales phage</name>
    <dbReference type="NCBI Taxonomy" id="2100421"/>
    <lineage>
        <taxon>Viruses</taxon>
        <taxon>Duplodnaviria</taxon>
        <taxon>Heunggongvirae</taxon>
        <taxon>Uroviricota</taxon>
        <taxon>Caudoviricetes</taxon>
        <taxon>Peduoviridae</taxon>
        <taxon>Maltschvirus</taxon>
        <taxon>Maltschvirus maltsch</taxon>
    </lineage>
</organism>
<dbReference type="EMBL" id="LR796214">
    <property type="protein sequence ID" value="CAB4127664.1"/>
    <property type="molecule type" value="Genomic_DNA"/>
</dbReference>
<feature type="compositionally biased region" description="Basic and acidic residues" evidence="1">
    <location>
        <begin position="196"/>
        <end position="213"/>
    </location>
</feature>
<accession>A0A6J5KYV3</accession>
<evidence type="ECO:0000313" key="2">
    <source>
        <dbReference type="EMBL" id="CAB4127664.1"/>
    </source>
</evidence>
<protein>
    <submittedName>
        <fullName evidence="2">Uncharacterized protein</fullName>
    </submittedName>
</protein>
<name>A0A6J5KYV3_9CAUD</name>
<evidence type="ECO:0000256" key="1">
    <source>
        <dbReference type="SAM" id="MobiDB-lite"/>
    </source>
</evidence>
<proteinExistence type="predicted"/>
<feature type="region of interest" description="Disordered" evidence="1">
    <location>
        <begin position="196"/>
        <end position="216"/>
    </location>
</feature>
<sequence>MPFNPIDFSKIAPQGNPFFRDLVENLATGYQAGQLPQQLERQRQKEELANQLQKYLVEEQPQKFSEESQERQLHNAFQSMLNKEQPQKFGSEQATRSIERALTQANINQLKNKAALPFGGETAPGSVGQALWLGKIKNQYGENSDEYKNAKSAFQSDIEKTHTLNDYRTALTNTTDKRVATQLTKLALERADIEEGYRPGTNRGEKLTPDEQQKMSGQYDLKIQKEVSDLDTRKRSLFASNIDKTIGQINVKDLTQYAGLGGGLAKLAEQSKVPSGKESQSYRNYQKSLTAAQFLAKQARQFYGDSIQPAMLERLEHLTNPASWLNNPQIAEQNFNEVKKILKMETGTYRGALKSTREFEENNNEGNIEEERIVEGKPVVKINGEWYHK</sequence>